<evidence type="ECO:0000313" key="2">
    <source>
        <dbReference type="Proteomes" id="UP001065593"/>
    </source>
</evidence>
<evidence type="ECO:0008006" key="3">
    <source>
        <dbReference type="Google" id="ProtNLM"/>
    </source>
</evidence>
<dbReference type="EMBL" id="BRZA01000004">
    <property type="protein sequence ID" value="GLC89803.1"/>
    <property type="molecule type" value="Genomic_DNA"/>
</dbReference>
<proteinExistence type="predicted"/>
<dbReference type="Proteomes" id="UP001065593">
    <property type="component" value="Unassembled WGS sequence"/>
</dbReference>
<accession>A0ABQ5NN70</accession>
<evidence type="ECO:0000313" key="1">
    <source>
        <dbReference type="EMBL" id="GLC89803.1"/>
    </source>
</evidence>
<dbReference type="SUPFAM" id="SSF110849">
    <property type="entry name" value="ParB/Sulfiredoxin"/>
    <property type="match status" value="1"/>
</dbReference>
<organism evidence="1 2">
    <name type="scientific">Lysinibacillus piscis</name>
    <dbReference type="NCBI Taxonomy" id="2518931"/>
    <lineage>
        <taxon>Bacteria</taxon>
        <taxon>Bacillati</taxon>
        <taxon>Bacillota</taxon>
        <taxon>Bacilli</taxon>
        <taxon>Bacillales</taxon>
        <taxon>Bacillaceae</taxon>
        <taxon>Lysinibacillus</taxon>
    </lineage>
</organism>
<gene>
    <name evidence="1" type="ORF">LYSBPC_29300</name>
</gene>
<comment type="caution">
    <text evidence="1">The sequence shown here is derived from an EMBL/GenBank/DDBJ whole genome shotgun (WGS) entry which is preliminary data.</text>
</comment>
<name>A0ABQ5NN70_9BACI</name>
<keyword evidence="2" id="KW-1185">Reference proteome</keyword>
<sequence>MNLDEKLKIFEIDPLLKSKIASMAYKAIYLTDDEFDESKNELKTMNLNDLEGICRPDADRAGNWLEALDILVYKGINFDRYKGREQFKKFLLDPEQWGQWYPVVTYIDDKYYIEGEGKHRLTIAKCLGIKEALVIVKYPK</sequence>
<dbReference type="RefSeq" id="WP_264989676.1">
    <property type="nucleotide sequence ID" value="NZ_BRZA01000004.1"/>
</dbReference>
<protein>
    <recommendedName>
        <fullName evidence="3">ParB/Sulfiredoxin domain-containing protein</fullName>
    </recommendedName>
</protein>
<reference evidence="1" key="1">
    <citation type="submission" date="2022-08" db="EMBL/GenBank/DDBJ databases">
        <title>Draft genome sequence of Lysinibacillus sp. strain KH24.</title>
        <authorList>
            <person name="Kanbe H."/>
            <person name="Itoh H."/>
        </authorList>
    </citation>
    <scope>NUCLEOTIDE SEQUENCE</scope>
    <source>
        <strain evidence="1">KH24</strain>
    </source>
</reference>
<dbReference type="InterPro" id="IPR036086">
    <property type="entry name" value="ParB/Sulfiredoxin_sf"/>
</dbReference>